<dbReference type="EMBL" id="MU129431">
    <property type="protein sequence ID" value="KAF9503150.1"/>
    <property type="molecule type" value="Genomic_DNA"/>
</dbReference>
<dbReference type="Proteomes" id="UP000886523">
    <property type="component" value="Unassembled WGS sequence"/>
</dbReference>
<dbReference type="PANTHER" id="PTHR46018">
    <property type="entry name" value="ZINC PHOSPHODIESTERASE ELAC PROTEIN 1"/>
    <property type="match status" value="1"/>
</dbReference>
<dbReference type="GO" id="GO:0005634">
    <property type="term" value="C:nucleus"/>
    <property type="evidence" value="ECO:0007669"/>
    <property type="project" value="TreeGrafter"/>
</dbReference>
<dbReference type="AlphaFoldDB" id="A0A9P6ABV8"/>
<proteinExistence type="predicted"/>
<dbReference type="GO" id="GO:0042781">
    <property type="term" value="F:3'-tRNA processing endoribonuclease activity"/>
    <property type="evidence" value="ECO:0007669"/>
    <property type="project" value="TreeGrafter"/>
</dbReference>
<organism evidence="1 2">
    <name type="scientific">Hydnum rufescens UP504</name>
    <dbReference type="NCBI Taxonomy" id="1448309"/>
    <lineage>
        <taxon>Eukaryota</taxon>
        <taxon>Fungi</taxon>
        <taxon>Dikarya</taxon>
        <taxon>Basidiomycota</taxon>
        <taxon>Agaricomycotina</taxon>
        <taxon>Agaricomycetes</taxon>
        <taxon>Cantharellales</taxon>
        <taxon>Hydnaceae</taxon>
        <taxon>Hydnum</taxon>
    </lineage>
</organism>
<dbReference type="OrthoDB" id="527344at2759"/>
<name>A0A9P6ABV8_9AGAM</name>
<dbReference type="Gene3D" id="3.60.15.10">
    <property type="entry name" value="Ribonuclease Z/Hydroxyacylglutathione hydrolase-like"/>
    <property type="match status" value="1"/>
</dbReference>
<evidence type="ECO:0000313" key="2">
    <source>
        <dbReference type="Proteomes" id="UP000886523"/>
    </source>
</evidence>
<keyword evidence="2" id="KW-1185">Reference proteome</keyword>
<comment type="caution">
    <text evidence="1">The sequence shown here is derived from an EMBL/GenBank/DDBJ whole genome shotgun (WGS) entry which is preliminary data.</text>
</comment>
<dbReference type="SUPFAM" id="SSF56281">
    <property type="entry name" value="Metallo-hydrolase/oxidoreductase"/>
    <property type="match status" value="1"/>
</dbReference>
<dbReference type="InterPro" id="IPR036866">
    <property type="entry name" value="RibonucZ/Hydroxyglut_hydro"/>
</dbReference>
<accession>A0A9P6ABV8</accession>
<gene>
    <name evidence="1" type="ORF">BS47DRAFT_1356401</name>
</gene>
<reference evidence="1" key="1">
    <citation type="journal article" date="2020" name="Nat. Commun.">
        <title>Large-scale genome sequencing of mycorrhizal fungi provides insights into the early evolution of symbiotic traits.</title>
        <authorList>
            <person name="Miyauchi S."/>
            <person name="Kiss E."/>
            <person name="Kuo A."/>
            <person name="Drula E."/>
            <person name="Kohler A."/>
            <person name="Sanchez-Garcia M."/>
            <person name="Morin E."/>
            <person name="Andreopoulos B."/>
            <person name="Barry K.W."/>
            <person name="Bonito G."/>
            <person name="Buee M."/>
            <person name="Carver A."/>
            <person name="Chen C."/>
            <person name="Cichocki N."/>
            <person name="Clum A."/>
            <person name="Culley D."/>
            <person name="Crous P.W."/>
            <person name="Fauchery L."/>
            <person name="Girlanda M."/>
            <person name="Hayes R.D."/>
            <person name="Keri Z."/>
            <person name="LaButti K."/>
            <person name="Lipzen A."/>
            <person name="Lombard V."/>
            <person name="Magnuson J."/>
            <person name="Maillard F."/>
            <person name="Murat C."/>
            <person name="Nolan M."/>
            <person name="Ohm R.A."/>
            <person name="Pangilinan J."/>
            <person name="Pereira M.F."/>
            <person name="Perotto S."/>
            <person name="Peter M."/>
            <person name="Pfister S."/>
            <person name="Riley R."/>
            <person name="Sitrit Y."/>
            <person name="Stielow J.B."/>
            <person name="Szollosi G."/>
            <person name="Zifcakova L."/>
            <person name="Stursova M."/>
            <person name="Spatafora J.W."/>
            <person name="Tedersoo L."/>
            <person name="Vaario L.M."/>
            <person name="Yamada A."/>
            <person name="Yan M."/>
            <person name="Wang P."/>
            <person name="Xu J."/>
            <person name="Bruns T."/>
            <person name="Baldrian P."/>
            <person name="Vilgalys R."/>
            <person name="Dunand C."/>
            <person name="Henrissat B."/>
            <person name="Grigoriev I.V."/>
            <person name="Hibbett D."/>
            <person name="Nagy L.G."/>
            <person name="Martin F.M."/>
        </authorList>
    </citation>
    <scope>NUCLEOTIDE SEQUENCE</scope>
    <source>
        <strain evidence="1">UP504</strain>
    </source>
</reference>
<evidence type="ECO:0000313" key="1">
    <source>
        <dbReference type="EMBL" id="KAF9503150.1"/>
    </source>
</evidence>
<sequence length="231" mass="25133">MTLKLTCSELYGKYAVHELLSSGTIPSCGCDINEPHPNEIPGRDILCDEDGKWLAIEREAHGMSIDAGPLVHRVPCIGYVFTEPPRAEPLSQEGHIEPITRNHAALISAGHRNPRALLGRLLSTRIPISLPDGTTLYPPPLSIAGRKIVVLGDTSDSDGIMELAADASLLVHEATNAYVRAPGEHATLENMSEDEKRRVREKAISRGHSTADMAGAFARKIRARRLILKSL</sequence>
<dbReference type="PANTHER" id="PTHR46018:SF2">
    <property type="entry name" value="ZINC PHOSPHODIESTERASE ELAC PROTEIN 1"/>
    <property type="match status" value="1"/>
</dbReference>
<protein>
    <submittedName>
        <fullName evidence="1">Uncharacterized protein</fullName>
    </submittedName>
</protein>